<evidence type="ECO:0000313" key="2">
    <source>
        <dbReference type="EMBL" id="BAY82555.1"/>
    </source>
</evidence>
<gene>
    <name evidence="2" type="ORF">NIES267_20360</name>
</gene>
<dbReference type="Proteomes" id="UP000218418">
    <property type="component" value="Chromosome"/>
</dbReference>
<dbReference type="OrthoDB" id="507010at2"/>
<evidence type="ECO:0000313" key="3">
    <source>
        <dbReference type="Proteomes" id="UP000218418"/>
    </source>
</evidence>
<keyword evidence="3" id="KW-1185">Reference proteome</keyword>
<sequence length="305" mass="35524">MQDNIIKTESVENKKSNKAQEIAFIIGRLRSGIWLFGIPSWLFGIGDRSFAAFADGYISIIEVFQLFTASLFFASWLFLRPENSSENQNLLALQRSLCNTLGLKSDLRQRYMISQEYILPFPYICQIYHLLNLKHLESIHHFSLNNLKVVNISDFQVTENGGVIKFQTMLDSPFNPLRIWRQPTVEVDLILHNPYTVELSIPVYNQRRITVMFHAVPLNENEHYFFIDIYSDLEWFKPFLQLLLHFASCLTLFEDLPYLRSLAQKNRDSLLKLGRVSNCKSMSLYRRFLELYGASISNYPVLSNG</sequence>
<dbReference type="EMBL" id="AP018227">
    <property type="protein sequence ID" value="BAY82555.1"/>
    <property type="molecule type" value="Genomic_DNA"/>
</dbReference>
<feature type="transmembrane region" description="Helical" evidence="1">
    <location>
        <begin position="56"/>
        <end position="79"/>
    </location>
</feature>
<reference evidence="2 3" key="1">
    <citation type="submission" date="2017-06" db="EMBL/GenBank/DDBJ databases">
        <title>Genome sequencing of cyanobaciteial culture collection at National Institute for Environmental Studies (NIES).</title>
        <authorList>
            <person name="Hirose Y."/>
            <person name="Shimura Y."/>
            <person name="Fujisawa T."/>
            <person name="Nakamura Y."/>
            <person name="Kawachi M."/>
        </authorList>
    </citation>
    <scope>NUCLEOTIDE SEQUENCE [LARGE SCALE GENOMIC DNA]</scope>
    <source>
        <strain evidence="2 3">NIES-267</strain>
    </source>
</reference>
<evidence type="ECO:0000256" key="1">
    <source>
        <dbReference type="SAM" id="Phobius"/>
    </source>
</evidence>
<keyword evidence="1" id="KW-0812">Transmembrane</keyword>
<name>A0A1Z4LMU2_9CYAN</name>
<feature type="transmembrane region" description="Helical" evidence="1">
    <location>
        <begin position="21"/>
        <end position="44"/>
    </location>
</feature>
<keyword evidence="1" id="KW-1133">Transmembrane helix</keyword>
<organism evidence="2 3">
    <name type="scientific">Calothrix parasitica NIES-267</name>
    <dbReference type="NCBI Taxonomy" id="1973488"/>
    <lineage>
        <taxon>Bacteria</taxon>
        <taxon>Bacillati</taxon>
        <taxon>Cyanobacteriota</taxon>
        <taxon>Cyanophyceae</taxon>
        <taxon>Nostocales</taxon>
        <taxon>Calotrichaceae</taxon>
        <taxon>Calothrix</taxon>
    </lineage>
</organism>
<dbReference type="AlphaFoldDB" id="A0A1Z4LMU2"/>
<protein>
    <submittedName>
        <fullName evidence="2">Uncharacterized protein</fullName>
    </submittedName>
</protein>
<proteinExistence type="predicted"/>
<keyword evidence="1" id="KW-0472">Membrane</keyword>
<accession>A0A1Z4LMU2</accession>